<feature type="domain" description="3'-5' exonuclease" evidence="2">
    <location>
        <begin position="96"/>
        <end position="268"/>
    </location>
</feature>
<evidence type="ECO:0000256" key="1">
    <source>
        <dbReference type="SAM" id="MobiDB-lite"/>
    </source>
</evidence>
<proteinExistence type="predicted"/>
<dbReference type="SUPFAM" id="SSF53098">
    <property type="entry name" value="Ribonuclease H-like"/>
    <property type="match status" value="1"/>
</dbReference>
<dbReference type="Proteomes" id="UP001642540">
    <property type="component" value="Unassembled WGS sequence"/>
</dbReference>
<feature type="region of interest" description="Disordered" evidence="1">
    <location>
        <begin position="615"/>
        <end position="646"/>
    </location>
</feature>
<dbReference type="PANTHER" id="PTHR12124:SF47">
    <property type="entry name" value="EXOSOME COMPONENT 10"/>
    <property type="match status" value="1"/>
</dbReference>
<feature type="compositionally biased region" description="Basic and acidic residues" evidence="1">
    <location>
        <begin position="634"/>
        <end position="644"/>
    </location>
</feature>
<protein>
    <recommendedName>
        <fullName evidence="2">3'-5' exonuclease domain-containing protein</fullName>
    </recommendedName>
</protein>
<evidence type="ECO:0000259" key="2">
    <source>
        <dbReference type="SMART" id="SM00474"/>
    </source>
</evidence>
<dbReference type="InterPro" id="IPR036397">
    <property type="entry name" value="RNaseH_sf"/>
</dbReference>
<organism evidence="3 4">
    <name type="scientific">Orchesella dallaii</name>
    <dbReference type="NCBI Taxonomy" id="48710"/>
    <lineage>
        <taxon>Eukaryota</taxon>
        <taxon>Metazoa</taxon>
        <taxon>Ecdysozoa</taxon>
        <taxon>Arthropoda</taxon>
        <taxon>Hexapoda</taxon>
        <taxon>Collembola</taxon>
        <taxon>Entomobryomorpha</taxon>
        <taxon>Entomobryoidea</taxon>
        <taxon>Orchesellidae</taxon>
        <taxon>Orchesellinae</taxon>
        <taxon>Orchesella</taxon>
    </lineage>
</organism>
<name>A0ABP1QM83_9HEXA</name>
<dbReference type="InterPro" id="IPR002562">
    <property type="entry name" value="3'-5'_exonuclease_dom"/>
</dbReference>
<dbReference type="Pfam" id="PF01612">
    <property type="entry name" value="DNA_pol_A_exo1"/>
    <property type="match status" value="1"/>
</dbReference>
<gene>
    <name evidence="3" type="ORF">ODALV1_LOCUS12931</name>
</gene>
<dbReference type="InterPro" id="IPR045092">
    <property type="entry name" value="Rrp6-like"/>
</dbReference>
<dbReference type="Gene3D" id="3.30.420.10">
    <property type="entry name" value="Ribonuclease H-like superfamily/Ribonuclease H"/>
    <property type="match status" value="1"/>
</dbReference>
<sequence length="685" mass="79927">MSQQVGASKKSDWPRCRREFNRRYGEPVRPFHVENKYATFKRDMDVLNSTVEEDSKQRVHQRILDIREYVIPDHVFQPRSDRVRSANYSTNYERNTTMVTTRMELVNMTLHLDRFTEFAVDLEGTVAKGYRGSQPALIQFSNAHYDFLVDTFQVWGDLKLLRQIMQDPKVAKIMFGADNDIKWFQQYFKIDPFPVIDVQTVYQTVTGEKNKIGLETFVRKFLPKAEINKKFQYFDWAYRPLPLQAIKYATDDTRLLLQAWNNYKIELRPVVEQQAVALHSAVIAQNIKVAVPFKSIASPKPSDMNQIRNLNLSRDLFKAIYAWRDTYARKYDIYPEDLLSVKEMILAANAFERFRTFKGLDRESKPYLRASDVHELQVLLSSARQYRQVPIVPKPIVSVEQEIIESDVLQINVDENQLADLLEVTEANSQCADEASEPDARVEPMEIDNGYVQKSNTVHNVSNQWLSEPMDVTEDQNQSSTITEVQTVTPKVIFVAEELSDIESEEEYESMFTVKKDSPMGKIDEPIEYKDKIFTNSKELEKIEAQKRGISERIVVHKNVRNGNRLVKISQASHAIQRASQPHHQESDRHCFKCWKLDHVRNKCPWRGLQLTDEMKNEREERRSAHRKNPNNKRFHDKEAERKRTSTVRRYITKGLVDHQLVQSHLSQQLKEQEGVHGGVLGRVM</sequence>
<evidence type="ECO:0000313" key="4">
    <source>
        <dbReference type="Proteomes" id="UP001642540"/>
    </source>
</evidence>
<comment type="caution">
    <text evidence="3">The sequence shown here is derived from an EMBL/GenBank/DDBJ whole genome shotgun (WGS) entry which is preliminary data.</text>
</comment>
<dbReference type="InterPro" id="IPR012337">
    <property type="entry name" value="RNaseH-like_sf"/>
</dbReference>
<evidence type="ECO:0000313" key="3">
    <source>
        <dbReference type="EMBL" id="CAL8108277.1"/>
    </source>
</evidence>
<dbReference type="PANTHER" id="PTHR12124">
    <property type="entry name" value="POLYMYOSITIS/SCLERODERMA AUTOANTIGEN-RELATED"/>
    <property type="match status" value="1"/>
</dbReference>
<accession>A0ABP1QM83</accession>
<feature type="compositionally biased region" description="Basic residues" evidence="1">
    <location>
        <begin position="624"/>
        <end position="633"/>
    </location>
</feature>
<dbReference type="SMART" id="SM00474">
    <property type="entry name" value="35EXOc"/>
    <property type="match status" value="1"/>
</dbReference>
<dbReference type="EMBL" id="CAXLJM020000039">
    <property type="protein sequence ID" value="CAL8108277.1"/>
    <property type="molecule type" value="Genomic_DNA"/>
</dbReference>
<keyword evidence="4" id="KW-1185">Reference proteome</keyword>
<reference evidence="3 4" key="1">
    <citation type="submission" date="2024-08" db="EMBL/GenBank/DDBJ databases">
        <authorList>
            <person name="Cucini C."/>
            <person name="Frati F."/>
        </authorList>
    </citation>
    <scope>NUCLEOTIDE SEQUENCE [LARGE SCALE GENOMIC DNA]</scope>
</reference>